<comment type="catalytic activity">
    <reaction evidence="1 9">
        <text>[protein]-peptidylproline (omega=180) = [protein]-peptidylproline (omega=0)</text>
        <dbReference type="Rhea" id="RHEA:16237"/>
        <dbReference type="Rhea" id="RHEA-COMP:10747"/>
        <dbReference type="Rhea" id="RHEA-COMP:10748"/>
        <dbReference type="ChEBI" id="CHEBI:83833"/>
        <dbReference type="ChEBI" id="CHEBI:83834"/>
        <dbReference type="EC" id="5.2.1.8"/>
    </reaction>
</comment>
<protein>
    <recommendedName>
        <fullName evidence="5 9">Peptidyl-prolyl cis-trans isomerase E</fullName>
        <shortName evidence="9">PPIase E</shortName>
        <ecNumber evidence="4 9">5.2.1.8</ecNumber>
    </recommendedName>
</protein>
<dbReference type="EMBL" id="CAJPEX010000510">
    <property type="protein sequence ID" value="CAG0916092.1"/>
    <property type="molecule type" value="Genomic_DNA"/>
</dbReference>
<comment type="similarity">
    <text evidence="3 9">Belongs to the cyclophilin-type PPIase family. PPIase E subfamily.</text>
</comment>
<reference evidence="14" key="1">
    <citation type="submission" date="2020-11" db="EMBL/GenBank/DDBJ databases">
        <authorList>
            <person name="Tran Van P."/>
        </authorList>
    </citation>
    <scope>NUCLEOTIDE SEQUENCE</scope>
</reference>
<dbReference type="PRINTS" id="PR00153">
    <property type="entry name" value="CSAPPISMRASE"/>
</dbReference>
<dbReference type="Gene3D" id="3.30.70.330">
    <property type="match status" value="1"/>
</dbReference>
<dbReference type="GO" id="GO:0016018">
    <property type="term" value="F:cyclosporin A binding"/>
    <property type="evidence" value="ECO:0007669"/>
    <property type="project" value="TreeGrafter"/>
</dbReference>
<evidence type="ECO:0000256" key="11">
    <source>
        <dbReference type="SAM" id="MobiDB-lite"/>
    </source>
</evidence>
<evidence type="ECO:0000256" key="1">
    <source>
        <dbReference type="ARBA" id="ARBA00000971"/>
    </source>
</evidence>
<dbReference type="PANTHER" id="PTHR11071">
    <property type="entry name" value="PEPTIDYL-PROLYL CIS-TRANS ISOMERASE"/>
    <property type="match status" value="1"/>
</dbReference>
<evidence type="ECO:0000256" key="3">
    <source>
        <dbReference type="ARBA" id="ARBA00009483"/>
    </source>
</evidence>
<dbReference type="CDD" id="cd01926">
    <property type="entry name" value="cyclophilin_ABH_like"/>
    <property type="match status" value="1"/>
</dbReference>
<evidence type="ECO:0000256" key="2">
    <source>
        <dbReference type="ARBA" id="ARBA00002388"/>
    </source>
</evidence>
<evidence type="ECO:0000313" key="15">
    <source>
        <dbReference type="Proteomes" id="UP000678499"/>
    </source>
</evidence>
<proteinExistence type="inferred from homology"/>
<dbReference type="Proteomes" id="UP000678499">
    <property type="component" value="Unassembled WGS sequence"/>
</dbReference>
<evidence type="ECO:0000256" key="7">
    <source>
        <dbReference type="ARBA" id="ARBA00023110"/>
    </source>
</evidence>
<name>A0A7R9BL21_9CRUS</name>
<dbReference type="PIRSF" id="PIRSF001475">
    <property type="entry name" value="PPI_cyclophilin_E"/>
    <property type="match status" value="1"/>
</dbReference>
<dbReference type="Pfam" id="PF00076">
    <property type="entry name" value="RRM_1"/>
    <property type="match status" value="1"/>
</dbReference>
<feature type="domain" description="RRM" evidence="13">
    <location>
        <begin position="8"/>
        <end position="86"/>
    </location>
</feature>
<dbReference type="InterPro" id="IPR029000">
    <property type="entry name" value="Cyclophilin-like_dom_sf"/>
</dbReference>
<dbReference type="InterPro" id="IPR000504">
    <property type="entry name" value="RRM_dom"/>
</dbReference>
<dbReference type="GO" id="GO:0003755">
    <property type="term" value="F:peptidyl-prolyl cis-trans isomerase activity"/>
    <property type="evidence" value="ECO:0007669"/>
    <property type="project" value="UniProtKB-KW"/>
</dbReference>
<dbReference type="InterPro" id="IPR016304">
    <property type="entry name" value="PPIE"/>
</dbReference>
<dbReference type="InterPro" id="IPR012677">
    <property type="entry name" value="Nucleotide-bd_a/b_plait_sf"/>
</dbReference>
<feature type="domain" description="PPIase cyclophilin-type" evidence="12">
    <location>
        <begin position="153"/>
        <end position="309"/>
    </location>
</feature>
<dbReference type="AlphaFoldDB" id="A0A7R9BL21"/>
<organism evidence="14">
    <name type="scientific">Notodromas monacha</name>
    <dbReference type="NCBI Taxonomy" id="399045"/>
    <lineage>
        <taxon>Eukaryota</taxon>
        <taxon>Metazoa</taxon>
        <taxon>Ecdysozoa</taxon>
        <taxon>Arthropoda</taxon>
        <taxon>Crustacea</taxon>
        <taxon>Oligostraca</taxon>
        <taxon>Ostracoda</taxon>
        <taxon>Podocopa</taxon>
        <taxon>Podocopida</taxon>
        <taxon>Cypridocopina</taxon>
        <taxon>Cypridoidea</taxon>
        <taxon>Cyprididae</taxon>
        <taxon>Notodromas</taxon>
    </lineage>
</organism>
<evidence type="ECO:0000256" key="5">
    <source>
        <dbReference type="ARBA" id="ARBA00021137"/>
    </source>
</evidence>
<accession>A0A7R9BL21</accession>
<keyword evidence="7 9" id="KW-0697">Rotamase</keyword>
<evidence type="ECO:0000256" key="6">
    <source>
        <dbReference type="ARBA" id="ARBA00022884"/>
    </source>
</evidence>
<dbReference type="SMART" id="SM00360">
    <property type="entry name" value="RRM"/>
    <property type="match status" value="1"/>
</dbReference>
<dbReference type="EC" id="5.2.1.8" evidence="4 9"/>
<dbReference type="PROSITE" id="PS50072">
    <property type="entry name" value="CSA_PPIASE_2"/>
    <property type="match status" value="1"/>
</dbReference>
<dbReference type="InterPro" id="IPR034168">
    <property type="entry name" value="PPIE_RRM"/>
</dbReference>
<dbReference type="GO" id="GO:0005739">
    <property type="term" value="C:mitochondrion"/>
    <property type="evidence" value="ECO:0007669"/>
    <property type="project" value="TreeGrafter"/>
</dbReference>
<dbReference type="InterPro" id="IPR020892">
    <property type="entry name" value="Cyclophilin-type_PPIase_CS"/>
</dbReference>
<dbReference type="InterPro" id="IPR002130">
    <property type="entry name" value="Cyclophilin-type_PPIase_dom"/>
</dbReference>
<evidence type="ECO:0000259" key="13">
    <source>
        <dbReference type="PROSITE" id="PS50102"/>
    </source>
</evidence>
<comment type="function">
    <text evidence="2">PPIases accelerate the folding of proteins. It catalyzes the cis-trans isomerization of proline imidic peptide bonds in oligopeptides.</text>
</comment>
<evidence type="ECO:0000313" key="14">
    <source>
        <dbReference type="EMBL" id="CAD7275940.1"/>
    </source>
</evidence>
<feature type="region of interest" description="Disordered" evidence="11">
    <location>
        <begin position="118"/>
        <end position="148"/>
    </location>
</feature>
<dbReference type="PROSITE" id="PS50102">
    <property type="entry name" value="RRM"/>
    <property type="match status" value="1"/>
</dbReference>
<evidence type="ECO:0000256" key="9">
    <source>
        <dbReference type="PIRNR" id="PIRNR001475"/>
    </source>
</evidence>
<evidence type="ECO:0000259" key="12">
    <source>
        <dbReference type="PROSITE" id="PS50072"/>
    </source>
</evidence>
<gene>
    <name evidence="14" type="ORF">NMOB1V02_LOCUS3723</name>
</gene>
<dbReference type="FunFam" id="2.40.100.10:FF:000013">
    <property type="entry name" value="Peptidyl-prolyl cis-trans isomerase"/>
    <property type="match status" value="1"/>
</dbReference>
<dbReference type="Pfam" id="PF00160">
    <property type="entry name" value="Pro_isomerase"/>
    <property type="match status" value="1"/>
</dbReference>
<dbReference type="GO" id="GO:0006457">
    <property type="term" value="P:protein folding"/>
    <property type="evidence" value="ECO:0007669"/>
    <property type="project" value="InterPro"/>
</dbReference>
<dbReference type="Gene3D" id="2.40.100.10">
    <property type="entry name" value="Cyclophilin-like"/>
    <property type="match status" value="1"/>
</dbReference>
<dbReference type="SUPFAM" id="SSF54928">
    <property type="entry name" value="RNA-binding domain, RBD"/>
    <property type="match status" value="1"/>
</dbReference>
<dbReference type="PANTHER" id="PTHR11071:SF561">
    <property type="entry name" value="PEPTIDYL-PROLYL CIS-TRANS ISOMERASE D-RELATED"/>
    <property type="match status" value="1"/>
</dbReference>
<keyword evidence="6 10" id="KW-0694">RNA-binding</keyword>
<dbReference type="InterPro" id="IPR035979">
    <property type="entry name" value="RBD_domain_sf"/>
</dbReference>
<evidence type="ECO:0000256" key="10">
    <source>
        <dbReference type="PROSITE-ProRule" id="PRU00176"/>
    </source>
</evidence>
<dbReference type="PROSITE" id="PS00170">
    <property type="entry name" value="CSA_PPIASE_1"/>
    <property type="match status" value="1"/>
</dbReference>
<evidence type="ECO:0000256" key="8">
    <source>
        <dbReference type="ARBA" id="ARBA00023235"/>
    </source>
</evidence>
<dbReference type="OrthoDB" id="193499at2759"/>
<comment type="function">
    <text evidence="9">Catalyzes the cis-trans isomerization of proline imidic peptide bonds in proteins.</text>
</comment>
<keyword evidence="8 9" id="KW-0413">Isomerase</keyword>
<feature type="compositionally biased region" description="Basic and acidic residues" evidence="11">
    <location>
        <begin position="129"/>
        <end position="143"/>
    </location>
</feature>
<dbReference type="CDD" id="cd12347">
    <property type="entry name" value="RRM_PPIE"/>
    <property type="match status" value="1"/>
</dbReference>
<dbReference type="GO" id="GO:0003723">
    <property type="term" value="F:RNA binding"/>
    <property type="evidence" value="ECO:0007669"/>
    <property type="project" value="UniProtKB-UniRule"/>
</dbReference>
<dbReference type="EMBL" id="OA882547">
    <property type="protein sequence ID" value="CAD7275940.1"/>
    <property type="molecule type" value="Genomic_DNA"/>
</dbReference>
<sequence length="311" mass="34212">MSNKIQKRTVYVGGLAEEVDEKTLSAAFIPFGEIVDVQIPLDFQSQKHRGFAFIEFEAAEDAAAAIDNMNDGELFGRTIRVNNARPPKIKEGYGRPVWSEDSWLKEHAGATLGKTVEADAEEDENIAVKPDEEKATESDEPKAKKMKPNPQVYFDLKIDGKPAGRITILLRDDIVPRTAENFRSLCTHEHGFGFEGAKFHRIIPGFMVQGGDITNGDGTGGKSVYGRKFEDENFLLKHTGPGIVSMANSGPNSNSSQFFITLNKTEWLDNKHVVFGQVLSGMEIVRKLEKCGSKSGKTSTVCIVGRCGEIV</sequence>
<keyword evidence="15" id="KW-1185">Reference proteome</keyword>
<evidence type="ECO:0000256" key="4">
    <source>
        <dbReference type="ARBA" id="ARBA00013194"/>
    </source>
</evidence>
<dbReference type="SUPFAM" id="SSF50891">
    <property type="entry name" value="Cyclophilin-like"/>
    <property type="match status" value="1"/>
</dbReference>